<organism evidence="2">
    <name type="scientific">marine sediment metagenome</name>
    <dbReference type="NCBI Taxonomy" id="412755"/>
    <lineage>
        <taxon>unclassified sequences</taxon>
        <taxon>metagenomes</taxon>
        <taxon>ecological metagenomes</taxon>
    </lineage>
</organism>
<feature type="compositionally biased region" description="Low complexity" evidence="1">
    <location>
        <begin position="79"/>
        <end position="92"/>
    </location>
</feature>
<dbReference type="AlphaFoldDB" id="A0A0F9I3Z3"/>
<reference evidence="2" key="1">
    <citation type="journal article" date="2015" name="Nature">
        <title>Complex archaea that bridge the gap between prokaryotes and eukaryotes.</title>
        <authorList>
            <person name="Spang A."/>
            <person name="Saw J.H."/>
            <person name="Jorgensen S.L."/>
            <person name="Zaremba-Niedzwiedzka K."/>
            <person name="Martijn J."/>
            <person name="Lind A.E."/>
            <person name="van Eijk R."/>
            <person name="Schleper C."/>
            <person name="Guy L."/>
            <person name="Ettema T.J."/>
        </authorList>
    </citation>
    <scope>NUCLEOTIDE SEQUENCE</scope>
</reference>
<dbReference type="EMBL" id="LAZR01013377">
    <property type="protein sequence ID" value="KKM22237.1"/>
    <property type="molecule type" value="Genomic_DNA"/>
</dbReference>
<evidence type="ECO:0000313" key="2">
    <source>
        <dbReference type="EMBL" id="KKM22237.1"/>
    </source>
</evidence>
<name>A0A0F9I3Z3_9ZZZZ</name>
<gene>
    <name evidence="2" type="ORF">LCGC14_1627370</name>
</gene>
<feature type="region of interest" description="Disordered" evidence="1">
    <location>
        <begin position="71"/>
        <end position="103"/>
    </location>
</feature>
<accession>A0A0F9I3Z3</accession>
<evidence type="ECO:0000256" key="1">
    <source>
        <dbReference type="SAM" id="MobiDB-lite"/>
    </source>
</evidence>
<sequence>MARFRVVSPSIEFHTGSIGLSPQQVVARRHNLKSLGSGRYEILQPITFKLGEEIEVEGPLSKALLARVEPVGHSRQTVAPKQPAAPAAKNQPRPTPQQLARMNKTQLVALGKKLGLGQAESMNKADLAAAVKKKLGA</sequence>
<proteinExistence type="predicted"/>
<comment type="caution">
    <text evidence="2">The sequence shown here is derived from an EMBL/GenBank/DDBJ whole genome shotgun (WGS) entry which is preliminary data.</text>
</comment>
<protein>
    <submittedName>
        <fullName evidence="2">Uncharacterized protein</fullName>
    </submittedName>
</protein>